<feature type="domain" description="TGS" evidence="15">
    <location>
        <begin position="1"/>
        <end position="61"/>
    </location>
</feature>
<dbReference type="FunFam" id="3.30.980.10:FF:000005">
    <property type="entry name" value="Threonyl-tRNA synthetase, mitochondrial"/>
    <property type="match status" value="1"/>
</dbReference>
<evidence type="ECO:0000256" key="9">
    <source>
        <dbReference type="ARBA" id="ARBA00022884"/>
    </source>
</evidence>
<dbReference type="Pfam" id="PF07973">
    <property type="entry name" value="tRNA_SAD"/>
    <property type="match status" value="1"/>
</dbReference>
<keyword evidence="2 13" id="KW-0963">Cytoplasm</keyword>
<dbReference type="GO" id="GO:0005524">
    <property type="term" value="F:ATP binding"/>
    <property type="evidence" value="ECO:0007669"/>
    <property type="project" value="UniProtKB-UniRule"/>
</dbReference>
<dbReference type="GO" id="GO:0005829">
    <property type="term" value="C:cytosol"/>
    <property type="evidence" value="ECO:0007669"/>
    <property type="project" value="TreeGrafter"/>
</dbReference>
<dbReference type="SUPFAM" id="SSF55681">
    <property type="entry name" value="Class II aaRS and biotin synthetases"/>
    <property type="match status" value="1"/>
</dbReference>
<evidence type="ECO:0000256" key="5">
    <source>
        <dbReference type="ARBA" id="ARBA00022723"/>
    </source>
</evidence>
<keyword evidence="9 13" id="KW-0694">RNA-binding</keyword>
<dbReference type="GO" id="GO:0000049">
    <property type="term" value="F:tRNA binding"/>
    <property type="evidence" value="ECO:0007669"/>
    <property type="project" value="UniProtKB-KW"/>
</dbReference>
<dbReference type="Pfam" id="PF00587">
    <property type="entry name" value="tRNA-synt_2b"/>
    <property type="match status" value="1"/>
</dbReference>
<comment type="catalytic activity">
    <reaction evidence="12 13">
        <text>tRNA(Thr) + L-threonine + ATP = L-threonyl-tRNA(Thr) + AMP + diphosphate + H(+)</text>
        <dbReference type="Rhea" id="RHEA:24624"/>
        <dbReference type="Rhea" id="RHEA-COMP:9670"/>
        <dbReference type="Rhea" id="RHEA-COMP:9704"/>
        <dbReference type="ChEBI" id="CHEBI:15378"/>
        <dbReference type="ChEBI" id="CHEBI:30616"/>
        <dbReference type="ChEBI" id="CHEBI:33019"/>
        <dbReference type="ChEBI" id="CHEBI:57926"/>
        <dbReference type="ChEBI" id="CHEBI:78442"/>
        <dbReference type="ChEBI" id="CHEBI:78534"/>
        <dbReference type="ChEBI" id="CHEBI:456215"/>
        <dbReference type="EC" id="6.1.1.3"/>
    </reaction>
</comment>
<dbReference type="Proteomes" id="UP000441399">
    <property type="component" value="Unassembled WGS sequence"/>
</dbReference>
<dbReference type="Pfam" id="PF02824">
    <property type="entry name" value="TGS"/>
    <property type="match status" value="1"/>
</dbReference>
<dbReference type="EC" id="6.1.1.3" evidence="13"/>
<evidence type="ECO:0000256" key="3">
    <source>
        <dbReference type="ARBA" id="ARBA00022555"/>
    </source>
</evidence>
<keyword evidence="7 13" id="KW-0862">Zinc</keyword>
<dbReference type="Pfam" id="PF03129">
    <property type="entry name" value="HGTP_anticodon"/>
    <property type="match status" value="1"/>
</dbReference>
<dbReference type="InterPro" id="IPR018163">
    <property type="entry name" value="Thr/Ala-tRNA-synth_IIc_edit"/>
</dbReference>
<dbReference type="HAMAP" id="MF_00184">
    <property type="entry name" value="Thr_tRNA_synth"/>
    <property type="match status" value="1"/>
</dbReference>
<evidence type="ECO:0000256" key="7">
    <source>
        <dbReference type="ARBA" id="ARBA00022833"/>
    </source>
</evidence>
<dbReference type="InterPro" id="IPR004154">
    <property type="entry name" value="Anticodon-bd"/>
</dbReference>
<dbReference type="Gene3D" id="3.10.20.30">
    <property type="match status" value="1"/>
</dbReference>
<dbReference type="InterPro" id="IPR012675">
    <property type="entry name" value="Beta-grasp_dom_sf"/>
</dbReference>
<dbReference type="OrthoDB" id="9802304at2"/>
<dbReference type="FunFam" id="3.30.54.20:FF:000002">
    <property type="entry name" value="Threonine--tRNA ligase"/>
    <property type="match status" value="1"/>
</dbReference>
<dbReference type="InterPro" id="IPR012947">
    <property type="entry name" value="tRNA_SAD"/>
</dbReference>
<keyword evidence="3 13" id="KW-0820">tRNA-binding</keyword>
<evidence type="ECO:0000256" key="11">
    <source>
        <dbReference type="ARBA" id="ARBA00023146"/>
    </source>
</evidence>
<dbReference type="AlphaFoldDB" id="A0A5S9PNE0"/>
<feature type="binding site" evidence="13">
    <location>
        <position position="386"/>
    </location>
    <ligand>
        <name>Zn(2+)</name>
        <dbReference type="ChEBI" id="CHEBI:29105"/>
        <note>catalytic</note>
    </ligand>
</feature>
<dbReference type="InterPro" id="IPR036621">
    <property type="entry name" value="Anticodon-bd_dom_sf"/>
</dbReference>
<evidence type="ECO:0000256" key="10">
    <source>
        <dbReference type="ARBA" id="ARBA00022917"/>
    </source>
</evidence>
<dbReference type="InterPro" id="IPR033728">
    <property type="entry name" value="ThrRS_core"/>
</dbReference>
<dbReference type="NCBIfam" id="TIGR00418">
    <property type="entry name" value="thrS"/>
    <property type="match status" value="1"/>
</dbReference>
<name>A0A5S9PNE0_9GAMM</name>
<reference evidence="16 17" key="1">
    <citation type="submission" date="2019-11" db="EMBL/GenBank/DDBJ databases">
        <authorList>
            <person name="Holert J."/>
        </authorList>
    </citation>
    <scope>NUCLEOTIDE SEQUENCE [LARGE SCALE GENOMIC DNA]</scope>
    <source>
        <strain evidence="16">SB11_3</strain>
    </source>
</reference>
<comment type="subcellular location">
    <subcellularLocation>
        <location evidence="13">Cytoplasm</location>
    </subcellularLocation>
</comment>
<evidence type="ECO:0000259" key="15">
    <source>
        <dbReference type="PROSITE" id="PS51880"/>
    </source>
</evidence>
<feature type="binding site" evidence="13">
    <location>
        <position position="512"/>
    </location>
    <ligand>
        <name>Zn(2+)</name>
        <dbReference type="ChEBI" id="CHEBI:29105"/>
        <note>catalytic</note>
    </ligand>
</feature>
<gene>
    <name evidence="13 16" type="primary">thrS</name>
    <name evidence="16" type="ORF">OPDIPICF_01012</name>
</gene>
<feature type="region of interest" description="Catalytic" evidence="13">
    <location>
        <begin position="244"/>
        <end position="535"/>
    </location>
</feature>
<dbReference type="Gene3D" id="3.30.980.10">
    <property type="entry name" value="Threonyl-trna Synthetase, Chain A, domain 2"/>
    <property type="match status" value="1"/>
</dbReference>
<organism evidence="16 17">
    <name type="scientific">BD1-7 clade bacterium</name>
    <dbReference type="NCBI Taxonomy" id="2029982"/>
    <lineage>
        <taxon>Bacteria</taxon>
        <taxon>Pseudomonadati</taxon>
        <taxon>Pseudomonadota</taxon>
        <taxon>Gammaproteobacteria</taxon>
        <taxon>Cellvibrionales</taxon>
        <taxon>Spongiibacteraceae</taxon>
        <taxon>BD1-7 clade</taxon>
    </lineage>
</organism>
<dbReference type="CDD" id="cd01667">
    <property type="entry name" value="TGS_ThrRS"/>
    <property type="match status" value="1"/>
</dbReference>
<feature type="domain" description="Aminoacyl-transfer RNA synthetases class-II family profile" evidence="14">
    <location>
        <begin position="244"/>
        <end position="535"/>
    </location>
</feature>
<evidence type="ECO:0000256" key="6">
    <source>
        <dbReference type="ARBA" id="ARBA00022741"/>
    </source>
</evidence>
<keyword evidence="5 13" id="KW-0479">Metal-binding</keyword>
<dbReference type="FunFam" id="3.30.930.10:FF:000002">
    <property type="entry name" value="Threonine--tRNA ligase"/>
    <property type="match status" value="1"/>
</dbReference>
<dbReference type="InterPro" id="IPR006195">
    <property type="entry name" value="aa-tRNA-synth_II"/>
</dbReference>
<dbReference type="SUPFAM" id="SSF81271">
    <property type="entry name" value="TGS-like"/>
    <property type="match status" value="1"/>
</dbReference>
<dbReference type="PANTHER" id="PTHR11451">
    <property type="entry name" value="THREONINE-TRNA LIGASE"/>
    <property type="match status" value="1"/>
</dbReference>
<dbReference type="InterPro" id="IPR002314">
    <property type="entry name" value="aa-tRNA-synt_IIb"/>
</dbReference>
<dbReference type="Gene3D" id="3.30.930.10">
    <property type="entry name" value="Bira Bifunctional Protein, Domain 2"/>
    <property type="match status" value="1"/>
</dbReference>
<evidence type="ECO:0000256" key="8">
    <source>
        <dbReference type="ARBA" id="ARBA00022840"/>
    </source>
</evidence>
<dbReference type="InterPro" id="IPR045864">
    <property type="entry name" value="aa-tRNA-synth_II/BPL/LPL"/>
</dbReference>
<dbReference type="PROSITE" id="PS51880">
    <property type="entry name" value="TGS"/>
    <property type="match status" value="1"/>
</dbReference>
<accession>A0A5S9PNE0</accession>
<evidence type="ECO:0000256" key="2">
    <source>
        <dbReference type="ARBA" id="ARBA00022490"/>
    </source>
</evidence>
<dbReference type="FunFam" id="3.10.20.30:FF:000005">
    <property type="entry name" value="Threonine--tRNA ligase"/>
    <property type="match status" value="1"/>
</dbReference>
<dbReference type="SUPFAM" id="SSF52954">
    <property type="entry name" value="Class II aaRS ABD-related"/>
    <property type="match status" value="1"/>
</dbReference>
<keyword evidence="8 13" id="KW-0067">ATP-binding</keyword>
<dbReference type="Gene3D" id="3.30.54.20">
    <property type="match status" value="1"/>
</dbReference>
<evidence type="ECO:0000256" key="13">
    <source>
        <dbReference type="HAMAP-Rule" id="MF_00184"/>
    </source>
</evidence>
<keyword evidence="6 13" id="KW-0547">Nucleotide-binding</keyword>
<comment type="cofactor">
    <cofactor evidence="13">
        <name>Zn(2+)</name>
        <dbReference type="ChEBI" id="CHEBI:29105"/>
    </cofactor>
    <text evidence="13">Binds 1 zinc ion per subunit.</text>
</comment>
<dbReference type="PROSITE" id="PS50862">
    <property type="entry name" value="AA_TRNA_LIGASE_II"/>
    <property type="match status" value="1"/>
</dbReference>
<sequence>MPVITLPDGSQRTFDQPVSIADIAADIGPGLAKATVAGRIDGELHDACDLISDDAAVSIITPKDEEGLEIIRHSCAHLIGHAVKQLFPDAKMAIGPVIDEGFYYDIDSERPFTDDDIDKIEARMKELIDTEYNVVKKPSSREQVLETFAARGENYKIEIVERDIPESQTLISLYQHEEYVDMCRGPHVPNTRFLKHFKLTKVAGAYWRGDSDNKMLQRIYGTAWADKKQLKQYVRRIEEAEKRDHRKIGKKLDFFHMQDEAQGMVFWHPKGWSIYQTIESYMREQQIRHGYSEIKTPQVVDISLWEKSGHASKFADGMFTLKTDEREFAVKPMNCPCHVQVFNQGLKSYRDLPLRLAEFGSCHRNEPSGSLHGIMRVRGFTQDDAHIFCTDEQIQPEVSDFIDLLHDVYDDFGFDEVIYRLSTRPDERVGSEEDWDKAEQALADALNAKGLDWQELPGEGAFYGPKIEFSLRDCLGRVWQLGTIQVDFSMPGRLDAQYVAEDGVRKTPVMLHRAILGSFERFIGILIEHFEGVFPTWLAPTQVAVMNITDNQADYVKEVVEKLQSRGIRAVTDLRNEKIGFKIREHTIQKVPFLLVVGDKELEQNTVAVRARKGADLGTMPVDAFVELIENDIARRGRSQATENTGEKA</sequence>
<feature type="binding site" evidence="13">
    <location>
        <position position="335"/>
    </location>
    <ligand>
        <name>Zn(2+)</name>
        <dbReference type="ChEBI" id="CHEBI:29105"/>
        <note>catalytic</note>
    </ligand>
</feature>
<dbReference type="CDD" id="cd00771">
    <property type="entry name" value="ThrRS_core"/>
    <property type="match status" value="1"/>
</dbReference>
<dbReference type="PRINTS" id="PR01047">
    <property type="entry name" value="TRNASYNTHTHR"/>
</dbReference>
<dbReference type="GO" id="GO:0004829">
    <property type="term" value="F:threonine-tRNA ligase activity"/>
    <property type="evidence" value="ECO:0007669"/>
    <property type="project" value="UniProtKB-UniRule"/>
</dbReference>
<keyword evidence="10 13" id="KW-0648">Protein biosynthesis</keyword>
<dbReference type="PANTHER" id="PTHR11451:SF44">
    <property type="entry name" value="THREONINE--TRNA LIGASE, CHLOROPLASTIC_MITOCHONDRIAL 2"/>
    <property type="match status" value="1"/>
</dbReference>
<dbReference type="FunFam" id="3.40.50.800:FF:000001">
    <property type="entry name" value="Threonine--tRNA ligase"/>
    <property type="match status" value="1"/>
</dbReference>
<keyword evidence="4 13" id="KW-0436">Ligase</keyword>
<evidence type="ECO:0000256" key="1">
    <source>
        <dbReference type="ARBA" id="ARBA00008226"/>
    </source>
</evidence>
<comment type="similarity">
    <text evidence="1 13">Belongs to the class-II aminoacyl-tRNA synthetase family.</text>
</comment>
<keyword evidence="17" id="KW-1185">Reference proteome</keyword>
<evidence type="ECO:0000313" key="16">
    <source>
        <dbReference type="EMBL" id="CAA0105992.1"/>
    </source>
</evidence>
<dbReference type="GO" id="GO:0006435">
    <property type="term" value="P:threonyl-tRNA aminoacylation"/>
    <property type="evidence" value="ECO:0007669"/>
    <property type="project" value="UniProtKB-UniRule"/>
</dbReference>
<proteinExistence type="inferred from homology"/>
<dbReference type="GO" id="GO:0046872">
    <property type="term" value="F:metal ion binding"/>
    <property type="evidence" value="ECO:0007669"/>
    <property type="project" value="UniProtKB-KW"/>
</dbReference>
<evidence type="ECO:0000256" key="4">
    <source>
        <dbReference type="ARBA" id="ARBA00022598"/>
    </source>
</evidence>
<dbReference type="CDD" id="cd00860">
    <property type="entry name" value="ThrRS_anticodon"/>
    <property type="match status" value="1"/>
</dbReference>
<dbReference type="SUPFAM" id="SSF55186">
    <property type="entry name" value="ThrRS/AlaRS common domain"/>
    <property type="match status" value="1"/>
</dbReference>
<evidence type="ECO:0000259" key="14">
    <source>
        <dbReference type="PROSITE" id="PS50862"/>
    </source>
</evidence>
<dbReference type="InterPro" id="IPR004095">
    <property type="entry name" value="TGS"/>
</dbReference>
<evidence type="ECO:0000256" key="12">
    <source>
        <dbReference type="ARBA" id="ARBA00049515"/>
    </source>
</evidence>
<dbReference type="EMBL" id="CACSIO010000012">
    <property type="protein sequence ID" value="CAA0105992.1"/>
    <property type="molecule type" value="Genomic_DNA"/>
</dbReference>
<dbReference type="InterPro" id="IPR002320">
    <property type="entry name" value="Thr-tRNA-ligase_IIa"/>
</dbReference>
<dbReference type="SMART" id="SM00863">
    <property type="entry name" value="tRNA_SAD"/>
    <property type="match status" value="1"/>
</dbReference>
<keyword evidence="11 13" id="KW-0030">Aminoacyl-tRNA synthetase</keyword>
<comment type="subunit">
    <text evidence="13">Homodimer.</text>
</comment>
<dbReference type="Gene3D" id="3.40.50.800">
    <property type="entry name" value="Anticodon-binding domain"/>
    <property type="match status" value="1"/>
</dbReference>
<dbReference type="InterPro" id="IPR012676">
    <property type="entry name" value="TGS-like"/>
</dbReference>
<dbReference type="InterPro" id="IPR047246">
    <property type="entry name" value="ThrRS_anticodon"/>
</dbReference>
<protein>
    <recommendedName>
        <fullName evidence="13">Threonine--tRNA ligase</fullName>
        <ecNumber evidence="13">6.1.1.3</ecNumber>
    </recommendedName>
    <alternativeName>
        <fullName evidence="13">Threonyl-tRNA synthetase</fullName>
        <shortName evidence="13">ThrRS</shortName>
    </alternativeName>
</protein>
<evidence type="ECO:0000313" key="17">
    <source>
        <dbReference type="Proteomes" id="UP000441399"/>
    </source>
</evidence>